<dbReference type="PANTHER" id="PTHR22576">
    <property type="entry name" value="MUCOSA ASSOCIATED LYMPHOID TISSUE LYMPHOMA TRANSLOCATION PROTEIN 1/PARACASPASE"/>
    <property type="match status" value="1"/>
</dbReference>
<dbReference type="GO" id="GO:0004197">
    <property type="term" value="F:cysteine-type endopeptidase activity"/>
    <property type="evidence" value="ECO:0007669"/>
    <property type="project" value="InterPro"/>
</dbReference>
<evidence type="ECO:0000256" key="1">
    <source>
        <dbReference type="SAM" id="MobiDB-lite"/>
    </source>
</evidence>
<dbReference type="GO" id="GO:0006508">
    <property type="term" value="P:proteolysis"/>
    <property type="evidence" value="ECO:0007669"/>
    <property type="project" value="InterPro"/>
</dbReference>
<reference evidence="4 5" key="1">
    <citation type="journal article" date="2015" name="Science">
        <title>Genetic determinants of in vivo fitness and diet responsiveness in multiple human gut Bacteroides.</title>
        <authorList>
            <person name="Wu M."/>
            <person name="McNulty N.P."/>
            <person name="Rodionov D.A."/>
            <person name="Khoroshkin M.S."/>
            <person name="Griffin N.W."/>
            <person name="Cheng J."/>
            <person name="Latreille P."/>
            <person name="Kerstetter R.A."/>
            <person name="Terrapon N."/>
            <person name="Henrissat B."/>
            <person name="Osterman A.L."/>
            <person name="Gordon J.I."/>
        </authorList>
    </citation>
    <scope>NUCLEOTIDE SEQUENCE [LARGE SCALE GENOMIC DNA]</scope>
    <source>
        <strain evidence="4 5">WH2</strain>
    </source>
</reference>
<dbReference type="KEGG" id="bcel:BcellWH2_02814"/>
<evidence type="ECO:0000313" key="5">
    <source>
        <dbReference type="Proteomes" id="UP000061809"/>
    </source>
</evidence>
<name>A0A0P0FXN2_9BACE</name>
<feature type="compositionally biased region" description="Polar residues" evidence="1">
    <location>
        <begin position="831"/>
        <end position="845"/>
    </location>
</feature>
<dbReference type="Pfam" id="PF00656">
    <property type="entry name" value="Peptidase_C14"/>
    <property type="match status" value="1"/>
</dbReference>
<dbReference type="SUPFAM" id="SSF48452">
    <property type="entry name" value="TPR-like"/>
    <property type="match status" value="1"/>
</dbReference>
<dbReference type="Gene3D" id="3.40.50.1460">
    <property type="match status" value="1"/>
</dbReference>
<proteinExistence type="predicted"/>
<feature type="region of interest" description="Disordered" evidence="1">
    <location>
        <begin position="831"/>
        <end position="852"/>
    </location>
</feature>
<dbReference type="EMBL" id="CP012801">
    <property type="protein sequence ID" value="ALJ60053.1"/>
    <property type="molecule type" value="Genomic_DNA"/>
</dbReference>
<dbReference type="InterPro" id="IPR029030">
    <property type="entry name" value="Caspase-like_dom_sf"/>
</dbReference>
<dbReference type="Proteomes" id="UP000061809">
    <property type="component" value="Chromosome"/>
</dbReference>
<keyword evidence="2" id="KW-0732">Signal</keyword>
<feature type="domain" description="Peptidase C14 caspase" evidence="3">
    <location>
        <begin position="610"/>
        <end position="837"/>
    </location>
</feature>
<organism evidence="4 5">
    <name type="scientific">Bacteroides cellulosilyticus</name>
    <dbReference type="NCBI Taxonomy" id="246787"/>
    <lineage>
        <taxon>Bacteria</taxon>
        <taxon>Pseudomonadati</taxon>
        <taxon>Bacteroidota</taxon>
        <taxon>Bacteroidia</taxon>
        <taxon>Bacteroidales</taxon>
        <taxon>Bacteroidaceae</taxon>
        <taxon>Bacteroides</taxon>
    </lineage>
</organism>
<dbReference type="PANTHER" id="PTHR22576:SF37">
    <property type="entry name" value="MUCOSA-ASSOCIATED LYMPHOID TISSUE LYMPHOMA TRANSLOCATION PROTEIN 1"/>
    <property type="match status" value="1"/>
</dbReference>
<dbReference type="Gene3D" id="1.25.40.10">
    <property type="entry name" value="Tetratricopeptide repeat domain"/>
    <property type="match status" value="1"/>
</dbReference>
<evidence type="ECO:0000313" key="4">
    <source>
        <dbReference type="EMBL" id="ALJ60053.1"/>
    </source>
</evidence>
<accession>A0A0P0FXN2</accession>
<evidence type="ECO:0000259" key="3">
    <source>
        <dbReference type="Pfam" id="PF00656"/>
    </source>
</evidence>
<protein>
    <submittedName>
        <fullName evidence="4">Caspase domain protein</fullName>
    </submittedName>
</protein>
<feature type="signal peptide" evidence="2">
    <location>
        <begin position="1"/>
        <end position="23"/>
    </location>
</feature>
<dbReference type="InterPro" id="IPR011990">
    <property type="entry name" value="TPR-like_helical_dom_sf"/>
</dbReference>
<dbReference type="AlphaFoldDB" id="A0A0P0FXN2"/>
<feature type="chain" id="PRO_5006046919" evidence="2">
    <location>
        <begin position="24"/>
        <end position="852"/>
    </location>
</feature>
<dbReference type="PATRIC" id="fig|246787.4.peg.2906"/>
<dbReference type="InterPro" id="IPR011600">
    <property type="entry name" value="Pept_C14_caspase"/>
</dbReference>
<dbReference type="SUPFAM" id="SSF52129">
    <property type="entry name" value="Caspase-like"/>
    <property type="match status" value="1"/>
</dbReference>
<evidence type="ECO:0000256" key="2">
    <source>
        <dbReference type="SAM" id="SignalP"/>
    </source>
</evidence>
<dbReference type="RefSeq" id="WP_029426346.1">
    <property type="nucleotide sequence ID" value="NZ_CP012801.1"/>
</dbReference>
<dbReference type="InterPro" id="IPR052039">
    <property type="entry name" value="Caspase-related_regulators"/>
</dbReference>
<gene>
    <name evidence="4" type="ORF">BcellWH2_02814</name>
</gene>
<sequence length="852" mass="95158">MKKQLLIVGLWVCSGMLCQPVQAQSVDKANEEYKTFVRLNNENGDKGTLYSTLYSCYKEYVAVLSSLKSGNPSYDQAKSALRDIYPYLQQGAIYNSQKGSQQNALLLAQAYIDVPLMEAFRTETFPKDNYYPTMVYFAASGTFNIKDYEKAIVYFQEYLRTGEQKNRKDVFTYMAKACTNIKNYALAKTVLDEAVNNYPSDFNLLSMGINCCIDLKDNEGLQKYVSKALAIKPDDTTLLNIQGKLYEDTQEYQKALQTYTILRNANPRSLEIYKHLGLNYYNLGVLFNNKSAMEKNPSAAKKLSKQSEEYFSATVSIFKDVLSSDPTSLKYMEALATAYYCLGKTSDLNSLNNKISSLGGNAVSASSIPSLMAFSDDNKSVPASATATNYNTQLFATPSTNAEEIPEYPKFAQSYVEEKIKAWQAKDPYETVDEYKARVTEATRDTKVKELLAEAEKKYISTYTQGIRFSDMQLKPYDADNRAFLIESKFGELIVPVPRENNEARIFESSWKGMQFKEPQFCINNGQLALASLTFVTPTGNTYRYDNKEAVNYAATTVDVRFDAIDYGSLAQAGTSETPVSRVQKNEIKVGSSDVDINIPEVRTNNDKTFAVIISNENYTMVSKVPMALNDGETFSRYCEKTLGMPKDNIRFYPDASYGTMLRAMRDIKDISNAYSGQIKVIFYYAGHGIPNEATKDAFLLPIDADGQQTEGCYSLNKLYTELGGLNANYVVVFLDACFSGAQRDGGMLASARGVALKAKQEDPKGNMVIFSAASGDETAFPYKDKGHGLFTYFLLKKLQESKGNATLKDLGDYLTEKVKQQSVVVNRKVQTPTVSPSATLSSSWKELKLKP</sequence>